<dbReference type="Proteomes" id="UP000249619">
    <property type="component" value="Unassembled WGS sequence"/>
</dbReference>
<dbReference type="GO" id="GO:0004077">
    <property type="term" value="F:biotin--[biotin carboxyl-carrier protein] ligase activity"/>
    <property type="evidence" value="ECO:0007669"/>
    <property type="project" value="UniProtKB-EC"/>
</dbReference>
<dbReference type="CDD" id="cd03144">
    <property type="entry name" value="GATase1_ScBLP_like"/>
    <property type="match status" value="1"/>
</dbReference>
<dbReference type="Pfam" id="PF03099">
    <property type="entry name" value="BPL_LplA_LipB"/>
    <property type="match status" value="1"/>
</dbReference>
<dbReference type="InterPro" id="IPR045864">
    <property type="entry name" value="aa-tRNA-synth_II/BPL/LPL"/>
</dbReference>
<feature type="compositionally biased region" description="Polar residues" evidence="3">
    <location>
        <begin position="801"/>
        <end position="825"/>
    </location>
</feature>
<keyword evidence="2 5" id="KW-0436">Ligase</keyword>
<comment type="similarity">
    <text evidence="1">Belongs to the biotin--protein ligase family.</text>
</comment>
<feature type="region of interest" description="Disordered" evidence="3">
    <location>
        <begin position="730"/>
        <end position="781"/>
    </location>
</feature>
<feature type="region of interest" description="Disordered" evidence="3">
    <location>
        <begin position="350"/>
        <end position="376"/>
    </location>
</feature>
<feature type="domain" description="BPL/LPL catalytic" evidence="4">
    <location>
        <begin position="431"/>
        <end position="636"/>
    </location>
</feature>
<dbReference type="Gene3D" id="3.40.50.880">
    <property type="match status" value="1"/>
</dbReference>
<evidence type="ECO:0000313" key="6">
    <source>
        <dbReference type="Proteomes" id="UP000249619"/>
    </source>
</evidence>
<dbReference type="STRING" id="183478.A0A364N2M9"/>
<dbReference type="EMBL" id="QGDH01000068">
    <property type="protein sequence ID" value="RAR10211.1"/>
    <property type="molecule type" value="Genomic_DNA"/>
</dbReference>
<evidence type="ECO:0000256" key="3">
    <source>
        <dbReference type="SAM" id="MobiDB-lite"/>
    </source>
</evidence>
<feature type="compositionally biased region" description="Basic residues" evidence="3">
    <location>
        <begin position="744"/>
        <end position="758"/>
    </location>
</feature>
<dbReference type="NCBIfam" id="TIGR00121">
    <property type="entry name" value="birA_ligase"/>
    <property type="match status" value="1"/>
</dbReference>
<comment type="caution">
    <text evidence="5">The sequence shown here is derived from an EMBL/GenBank/DDBJ whole genome shotgun (WGS) entry which is preliminary data.</text>
</comment>
<feature type="region of interest" description="Disordered" evidence="3">
    <location>
        <begin position="801"/>
        <end position="839"/>
    </location>
</feature>
<dbReference type="OrthoDB" id="10250105at2759"/>
<evidence type="ECO:0000256" key="1">
    <source>
        <dbReference type="ARBA" id="ARBA00009934"/>
    </source>
</evidence>
<evidence type="ECO:0000313" key="5">
    <source>
        <dbReference type="EMBL" id="RAR10211.1"/>
    </source>
</evidence>
<dbReference type="CDD" id="cd16442">
    <property type="entry name" value="BPL"/>
    <property type="match status" value="1"/>
</dbReference>
<dbReference type="PANTHER" id="PTHR12835:SF5">
    <property type="entry name" value="BIOTIN--PROTEIN LIGASE"/>
    <property type="match status" value="1"/>
</dbReference>
<protein>
    <submittedName>
        <fullName evidence="5">Class II aaRS and biotin synthetase</fullName>
        <ecNumber evidence="5">6.3.4.15</ecNumber>
    </submittedName>
</protein>
<dbReference type="GO" id="GO:0005737">
    <property type="term" value="C:cytoplasm"/>
    <property type="evidence" value="ECO:0007669"/>
    <property type="project" value="TreeGrafter"/>
</dbReference>
<dbReference type="SUPFAM" id="SSF52317">
    <property type="entry name" value="Class I glutamine amidotransferase-like"/>
    <property type="match status" value="1"/>
</dbReference>
<evidence type="ECO:0000259" key="4">
    <source>
        <dbReference type="PROSITE" id="PS51733"/>
    </source>
</evidence>
<dbReference type="InterPro" id="IPR019197">
    <property type="entry name" value="Biotin-prot_ligase_N"/>
</dbReference>
<sequence length="974" mass="108239">MASKKMNVLVYSGNGSTSESVRHCLYTLRRLLSPSYAVIPVSSDIIIREPWFSTCALLVFPGGADMGYCRTLNGEGNRRISRYVNAGGSYLGFCAGGYYGSAKCEFELDDPNMAVEGDRELAFFPGTCRGLAFAGFKYASEAGARAADIKIHKDAFDGPNDSVPETFKSYYNGGGVFVDAKKLEGRGVQILASYTEDLHVDSGDSKAAVVYRKVGEGHVVVTGPHPEFAPQNLSKIPSLPHYTTLIDELLATDKTRVAFMRLMLEKLGLQVNEQEQAVPSLSRLHLTAHDLADVSDLVASWSEIITVIDGEEYIKGENDVFRMEKEGTAWSVNELKRAVSAVSEKLPSLGAITEGSKEQAERGEEKGDTKKKKPKTVEEEIQECIEYTASTDPDQIVEYEKIVKIIIPHEKGLPSTKDVPFHHEAYYANLHHYHNKLRNPDASFGKHLLYGEVVTSTNTLLEKNPSLLRNLPNGFTVTATTQIAGRGRGSNVWVAPRGALMFSTVLHHSFALSQSAPVIFIQYLAALAIVQGIKGYAPGYEKIPVKLKWPNDIYAQLPGSANNPVVKIGGILVNSSYSGSSYDIIPGIGLNLSNALPTTSLNLLASSQSPPLKAFTAEKLLASILAHFETLYSTFCQTGFNRDMEGEYYDNWLHTDQVVTLESEGGVKAKIKGITRDWGLLLAEELGWEDRPTGRVVTLQSDSTLPPQPHQPHLGEQGSVHLAHLEFPQHHQHHPEHHPTQQQRRLRPPLNRKPRHQLRISPSRARQTKKKLSPPSTMNLSAFRPVFRPYSGAASIPRVASNWQKSTTRPGQKTPTASFSSTAQLQKRAKKGAGNDPRITNIRYHLTHPLTPRPLHFSRTRSLRHWTIHRAWLLFLRKRRWAEERELERQYMSMRAACEHLRLLDNNGNRVSESEGGGQGPDAGRLGARGREVGRLYRSAMLKRGVWGSVPVEYGRVQTDFPAREGWNHAWTRN</sequence>
<keyword evidence="6" id="KW-1185">Reference proteome</keyword>
<name>A0A364N2M9_STELY</name>
<dbReference type="PANTHER" id="PTHR12835">
    <property type="entry name" value="BIOTIN PROTEIN LIGASE"/>
    <property type="match status" value="1"/>
</dbReference>
<evidence type="ECO:0000256" key="2">
    <source>
        <dbReference type="ARBA" id="ARBA00022598"/>
    </source>
</evidence>
<dbReference type="InterPro" id="IPR004143">
    <property type="entry name" value="BPL_LPL_catalytic"/>
</dbReference>
<dbReference type="Gene3D" id="6.10.250.3440">
    <property type="match status" value="1"/>
</dbReference>
<proteinExistence type="inferred from homology"/>
<dbReference type="PROSITE" id="PS51733">
    <property type="entry name" value="BPL_LPL_CATALYTIC"/>
    <property type="match status" value="1"/>
</dbReference>
<dbReference type="SUPFAM" id="SSF55681">
    <property type="entry name" value="Class II aaRS and biotin synthetases"/>
    <property type="match status" value="1"/>
</dbReference>
<gene>
    <name evidence="5" type="ORF">DDE83_005172</name>
</gene>
<dbReference type="EC" id="6.3.4.15" evidence="5"/>
<dbReference type="InterPro" id="IPR004408">
    <property type="entry name" value="Biotin_CoA_COase_ligase"/>
</dbReference>
<accession>A0A364N2M9</accession>
<organism evidence="5 6">
    <name type="scientific">Stemphylium lycopersici</name>
    <name type="common">Tomato gray leaf spot disease fungus</name>
    <name type="synonym">Thyrospora lycopersici</name>
    <dbReference type="NCBI Taxonomy" id="183478"/>
    <lineage>
        <taxon>Eukaryota</taxon>
        <taxon>Fungi</taxon>
        <taxon>Dikarya</taxon>
        <taxon>Ascomycota</taxon>
        <taxon>Pezizomycotina</taxon>
        <taxon>Dothideomycetes</taxon>
        <taxon>Pleosporomycetidae</taxon>
        <taxon>Pleosporales</taxon>
        <taxon>Pleosporineae</taxon>
        <taxon>Pleosporaceae</taxon>
        <taxon>Stemphylium</taxon>
    </lineage>
</organism>
<dbReference type="Gene3D" id="3.30.930.10">
    <property type="entry name" value="Bira Bifunctional Protein, Domain 2"/>
    <property type="match status" value="1"/>
</dbReference>
<dbReference type="Pfam" id="PF09825">
    <property type="entry name" value="BPL_N"/>
    <property type="match status" value="1"/>
</dbReference>
<dbReference type="AlphaFoldDB" id="A0A364N2M9"/>
<feature type="compositionally biased region" description="Basic and acidic residues" evidence="3">
    <location>
        <begin position="355"/>
        <end position="368"/>
    </location>
</feature>
<reference evidence="6" key="1">
    <citation type="submission" date="2018-05" db="EMBL/GenBank/DDBJ databases">
        <title>Draft genome sequence of Stemphylium lycopersici strain CIDEFI 213.</title>
        <authorList>
            <person name="Medina R."/>
            <person name="Franco M.E.E."/>
            <person name="Lucentini C.G."/>
            <person name="Saparrat M.C.N."/>
            <person name="Balatti P.A."/>
        </authorList>
    </citation>
    <scope>NUCLEOTIDE SEQUENCE [LARGE SCALE GENOMIC DNA]</scope>
    <source>
        <strain evidence="6">CIDEFI 213</strain>
    </source>
</reference>
<dbReference type="InterPro" id="IPR029062">
    <property type="entry name" value="Class_I_gatase-like"/>
</dbReference>